<dbReference type="EMBL" id="JH817886">
    <property type="protein sequence ID" value="EKC27626.1"/>
    <property type="molecule type" value="Genomic_DNA"/>
</dbReference>
<proteinExistence type="predicted"/>
<dbReference type="InParanoid" id="K1R1P3"/>
<dbReference type="AlphaFoldDB" id="K1R1P3"/>
<evidence type="ECO:0000313" key="1">
    <source>
        <dbReference type="EMBL" id="EKC27626.1"/>
    </source>
</evidence>
<protein>
    <submittedName>
        <fullName evidence="1">Uncharacterized protein</fullName>
    </submittedName>
</protein>
<accession>K1R1P3</accession>
<sequence length="249" mass="28855">MNKRYPDCRIVRSIYPPTMNVQITSPSGMATNFDIVPGIELMKENITIPPHITGNKPWRVTLPIYGLPKHVNKQNTFFKEDDKPLIWRYDTSSHERCMSDLCMNMKERQYIMTANRILKAAVRDLEKQNNPLSRVCNSYHLKTIAYNVVYDQTMRKCEQNIKVTGVKDALGYQISELRKCLNERCLPDVFLGNKALEEIFPGSKLNQMHRQQNLFWKTHPQLLLDSQRHGLPQLLDYSSGLYTCYGGLG</sequence>
<dbReference type="Gene3D" id="1.10.1410.40">
    <property type="match status" value="1"/>
</dbReference>
<gene>
    <name evidence="1" type="ORF">CGI_10005956</name>
</gene>
<name>K1R1P3_MAGGI</name>
<reference evidence="1" key="1">
    <citation type="journal article" date="2012" name="Nature">
        <title>The oyster genome reveals stress adaptation and complexity of shell formation.</title>
        <authorList>
            <person name="Zhang G."/>
            <person name="Fang X."/>
            <person name="Guo X."/>
            <person name="Li L."/>
            <person name="Luo R."/>
            <person name="Xu F."/>
            <person name="Yang P."/>
            <person name="Zhang L."/>
            <person name="Wang X."/>
            <person name="Qi H."/>
            <person name="Xiong Z."/>
            <person name="Que H."/>
            <person name="Xie Y."/>
            <person name="Holland P.W."/>
            <person name="Paps J."/>
            <person name="Zhu Y."/>
            <person name="Wu F."/>
            <person name="Chen Y."/>
            <person name="Wang J."/>
            <person name="Peng C."/>
            <person name="Meng J."/>
            <person name="Yang L."/>
            <person name="Liu J."/>
            <person name="Wen B."/>
            <person name="Zhang N."/>
            <person name="Huang Z."/>
            <person name="Zhu Q."/>
            <person name="Feng Y."/>
            <person name="Mount A."/>
            <person name="Hedgecock D."/>
            <person name="Xu Z."/>
            <person name="Liu Y."/>
            <person name="Domazet-Loso T."/>
            <person name="Du Y."/>
            <person name="Sun X."/>
            <person name="Zhang S."/>
            <person name="Liu B."/>
            <person name="Cheng P."/>
            <person name="Jiang X."/>
            <person name="Li J."/>
            <person name="Fan D."/>
            <person name="Wang W."/>
            <person name="Fu W."/>
            <person name="Wang T."/>
            <person name="Wang B."/>
            <person name="Zhang J."/>
            <person name="Peng Z."/>
            <person name="Li Y."/>
            <person name="Li N."/>
            <person name="Wang J."/>
            <person name="Chen M."/>
            <person name="He Y."/>
            <person name="Tan F."/>
            <person name="Song X."/>
            <person name="Zheng Q."/>
            <person name="Huang R."/>
            <person name="Yang H."/>
            <person name="Du X."/>
            <person name="Chen L."/>
            <person name="Yang M."/>
            <person name="Gaffney P.M."/>
            <person name="Wang S."/>
            <person name="Luo L."/>
            <person name="She Z."/>
            <person name="Ming Y."/>
            <person name="Huang W."/>
            <person name="Zhang S."/>
            <person name="Huang B."/>
            <person name="Zhang Y."/>
            <person name="Qu T."/>
            <person name="Ni P."/>
            <person name="Miao G."/>
            <person name="Wang J."/>
            <person name="Wang Q."/>
            <person name="Steinberg C.E."/>
            <person name="Wang H."/>
            <person name="Li N."/>
            <person name="Qian L."/>
            <person name="Zhang G."/>
            <person name="Li Y."/>
            <person name="Yang H."/>
            <person name="Liu X."/>
            <person name="Wang J."/>
            <person name="Yin Y."/>
            <person name="Wang J."/>
        </authorList>
    </citation>
    <scope>NUCLEOTIDE SEQUENCE [LARGE SCALE GENOMIC DNA]</scope>
    <source>
        <strain evidence="1">05x7-T-G4-1.051#20</strain>
    </source>
</reference>
<dbReference type="HOGENOM" id="CLU_1116675_0_0_1"/>
<organism evidence="1">
    <name type="scientific">Magallana gigas</name>
    <name type="common">Pacific oyster</name>
    <name type="synonym">Crassostrea gigas</name>
    <dbReference type="NCBI Taxonomy" id="29159"/>
    <lineage>
        <taxon>Eukaryota</taxon>
        <taxon>Metazoa</taxon>
        <taxon>Spiralia</taxon>
        <taxon>Lophotrochozoa</taxon>
        <taxon>Mollusca</taxon>
        <taxon>Bivalvia</taxon>
        <taxon>Autobranchia</taxon>
        <taxon>Pteriomorphia</taxon>
        <taxon>Ostreida</taxon>
        <taxon>Ostreoidea</taxon>
        <taxon>Ostreidae</taxon>
        <taxon>Magallana</taxon>
    </lineage>
</organism>